<organism evidence="2 3">
    <name type="scientific">Lophiostoma macrostomum CBS 122681</name>
    <dbReference type="NCBI Taxonomy" id="1314788"/>
    <lineage>
        <taxon>Eukaryota</taxon>
        <taxon>Fungi</taxon>
        <taxon>Dikarya</taxon>
        <taxon>Ascomycota</taxon>
        <taxon>Pezizomycotina</taxon>
        <taxon>Dothideomycetes</taxon>
        <taxon>Pleosporomycetidae</taxon>
        <taxon>Pleosporales</taxon>
        <taxon>Lophiostomataceae</taxon>
        <taxon>Lophiostoma</taxon>
    </lineage>
</organism>
<dbReference type="PROSITE" id="PS50280">
    <property type="entry name" value="SET"/>
    <property type="match status" value="1"/>
</dbReference>
<dbReference type="AlphaFoldDB" id="A0A6A6TKE9"/>
<evidence type="ECO:0000313" key="2">
    <source>
        <dbReference type="EMBL" id="KAF2659771.1"/>
    </source>
</evidence>
<dbReference type="PANTHER" id="PTHR47332">
    <property type="entry name" value="SET DOMAIN-CONTAINING PROTEIN 5"/>
    <property type="match status" value="1"/>
</dbReference>
<keyword evidence="3" id="KW-1185">Reference proteome</keyword>
<dbReference type="Pfam" id="PF00856">
    <property type="entry name" value="SET"/>
    <property type="match status" value="1"/>
</dbReference>
<sequence>ENDWYEIRAIPGKGYGCFAKTLIKQGTRILSDDPLLVVPVADYYLTDVQAAFEKLSAADQALYFTLHSAHGQDPKNWPKHIHESVSHRERCRIEEQHKARIGKEPTLVSIFQTNCMELNNGAAVFPHAARFNHSCNPNATFTWNPAIKKETIHVMRDIQKGEEITFSYCDMTLDKATRRWSLKHYGFTCDCPACTGDDEDEASFAAQTAERRYRLMELDNLFVLNKRAECVAKGTKDPKMIEMLLEYVNLLIAEGDHTLRLAHAYLDIAVISGHGGDLVRAFSYARKASKVSTDCHGSDHPENKRYKDLMEQAKQARRAQLNLNGEIA</sequence>
<dbReference type="Gene3D" id="2.170.270.10">
    <property type="entry name" value="SET domain"/>
    <property type="match status" value="1"/>
</dbReference>
<proteinExistence type="predicted"/>
<feature type="domain" description="SET" evidence="1">
    <location>
        <begin position="3"/>
        <end position="169"/>
    </location>
</feature>
<feature type="non-terminal residue" evidence="2">
    <location>
        <position position="1"/>
    </location>
</feature>
<gene>
    <name evidence="2" type="ORF">K491DRAFT_590480</name>
</gene>
<evidence type="ECO:0000259" key="1">
    <source>
        <dbReference type="PROSITE" id="PS50280"/>
    </source>
</evidence>
<name>A0A6A6TKE9_9PLEO</name>
<dbReference type="OrthoDB" id="265717at2759"/>
<reference evidence="2" key="1">
    <citation type="journal article" date="2020" name="Stud. Mycol.">
        <title>101 Dothideomycetes genomes: a test case for predicting lifestyles and emergence of pathogens.</title>
        <authorList>
            <person name="Haridas S."/>
            <person name="Albert R."/>
            <person name="Binder M."/>
            <person name="Bloem J."/>
            <person name="Labutti K."/>
            <person name="Salamov A."/>
            <person name="Andreopoulos B."/>
            <person name="Baker S."/>
            <person name="Barry K."/>
            <person name="Bills G."/>
            <person name="Bluhm B."/>
            <person name="Cannon C."/>
            <person name="Castanera R."/>
            <person name="Culley D."/>
            <person name="Daum C."/>
            <person name="Ezra D."/>
            <person name="Gonzalez J."/>
            <person name="Henrissat B."/>
            <person name="Kuo A."/>
            <person name="Liang C."/>
            <person name="Lipzen A."/>
            <person name="Lutzoni F."/>
            <person name="Magnuson J."/>
            <person name="Mondo S."/>
            <person name="Nolan M."/>
            <person name="Ohm R."/>
            <person name="Pangilinan J."/>
            <person name="Park H.-J."/>
            <person name="Ramirez L."/>
            <person name="Alfaro M."/>
            <person name="Sun H."/>
            <person name="Tritt A."/>
            <person name="Yoshinaga Y."/>
            <person name="Zwiers L.-H."/>
            <person name="Turgeon B."/>
            <person name="Goodwin S."/>
            <person name="Spatafora J."/>
            <person name="Crous P."/>
            <person name="Grigoriev I."/>
        </authorList>
    </citation>
    <scope>NUCLEOTIDE SEQUENCE</scope>
    <source>
        <strain evidence="2">CBS 122681</strain>
    </source>
</reference>
<dbReference type="SMART" id="SM00317">
    <property type="entry name" value="SET"/>
    <property type="match status" value="1"/>
</dbReference>
<accession>A0A6A6TKE9</accession>
<protein>
    <submittedName>
        <fullName evidence="2">SET domain-containing protein</fullName>
    </submittedName>
</protein>
<dbReference type="Gene3D" id="1.25.40.10">
    <property type="entry name" value="Tetratricopeptide repeat domain"/>
    <property type="match status" value="1"/>
</dbReference>
<dbReference type="Proteomes" id="UP000799324">
    <property type="component" value="Unassembled WGS sequence"/>
</dbReference>
<dbReference type="PANTHER" id="PTHR47332:SF2">
    <property type="entry name" value="SET-6"/>
    <property type="match status" value="1"/>
</dbReference>
<dbReference type="CDD" id="cd20071">
    <property type="entry name" value="SET_SMYD"/>
    <property type="match status" value="1"/>
</dbReference>
<evidence type="ECO:0000313" key="3">
    <source>
        <dbReference type="Proteomes" id="UP000799324"/>
    </source>
</evidence>
<dbReference type="InterPro" id="IPR001214">
    <property type="entry name" value="SET_dom"/>
</dbReference>
<dbReference type="SUPFAM" id="SSF82199">
    <property type="entry name" value="SET domain"/>
    <property type="match status" value="1"/>
</dbReference>
<dbReference type="InterPro" id="IPR046341">
    <property type="entry name" value="SET_dom_sf"/>
</dbReference>
<dbReference type="InterPro" id="IPR053185">
    <property type="entry name" value="SET_domain_protein"/>
</dbReference>
<dbReference type="EMBL" id="MU004304">
    <property type="protein sequence ID" value="KAF2659771.1"/>
    <property type="molecule type" value="Genomic_DNA"/>
</dbReference>
<dbReference type="InterPro" id="IPR011990">
    <property type="entry name" value="TPR-like_helical_dom_sf"/>
</dbReference>